<protein>
    <recommendedName>
        <fullName evidence="7">Peptidase C1A papain C-terminal domain-containing protein</fullName>
    </recommendedName>
</protein>
<dbReference type="EMBL" id="HBGT01028437">
    <property type="protein sequence ID" value="CAD9441266.1"/>
    <property type="molecule type" value="Transcribed_RNA"/>
</dbReference>
<sequence>MGGGGGAGSPRRMEIFAENDRVIEESNAQNLTYTLGHNAFSHMTNEEFQVHFNLGTPITPKAKGTSIHRADKLNAATDVDWVAGGAVTGVKDQGSCGSCWAFSATEQMESDLWRTGGEEMILSAQQTTTCTYRNIIVGGCNGGNTGPAYTYLESGIETDANYPYTSGTAGVTGTCQADSSKFVAKTTGYTTVSSSASGEASMATYVSETGPLSVCVDAETWSSYTGGVMSVCGNSVDHCVQAVGINTEASTPYWKVRNSWGTSWGESGFIQLEYGKNLCDLASEATYVDAEAM</sequence>
<evidence type="ECO:0000313" key="6">
    <source>
        <dbReference type="EMBL" id="CAD9441266.1"/>
    </source>
</evidence>
<dbReference type="SMART" id="SM00848">
    <property type="entry name" value="Inhibitor_I29"/>
    <property type="match status" value="1"/>
</dbReference>
<dbReference type="PRINTS" id="PR00705">
    <property type="entry name" value="PAPAIN"/>
</dbReference>
<dbReference type="CDD" id="cd02248">
    <property type="entry name" value="Peptidase_C1A"/>
    <property type="match status" value="1"/>
</dbReference>
<reference evidence="6" key="1">
    <citation type="submission" date="2021-01" db="EMBL/GenBank/DDBJ databases">
        <authorList>
            <person name="Corre E."/>
            <person name="Pelletier E."/>
            <person name="Niang G."/>
            <person name="Scheremetjew M."/>
            <person name="Finn R."/>
            <person name="Kale V."/>
            <person name="Holt S."/>
            <person name="Cochrane G."/>
            <person name="Meng A."/>
            <person name="Brown T."/>
            <person name="Cohen L."/>
        </authorList>
    </citation>
    <scope>NUCLEOTIDE SEQUENCE</scope>
    <source>
        <strain evidence="6">RCC1693</strain>
    </source>
</reference>
<keyword evidence="3" id="KW-1015">Disulfide bond</keyword>
<dbReference type="Pfam" id="PF08246">
    <property type="entry name" value="Inhibitor_I29"/>
    <property type="match status" value="1"/>
</dbReference>
<dbReference type="InterPro" id="IPR025660">
    <property type="entry name" value="Pept_his_AS"/>
</dbReference>
<dbReference type="Pfam" id="PF00112">
    <property type="entry name" value="Peptidase_C1"/>
    <property type="match status" value="1"/>
</dbReference>
<dbReference type="InterPro" id="IPR000169">
    <property type="entry name" value="Pept_cys_AS"/>
</dbReference>
<name>A0A7S2D1R2_9STRA</name>
<dbReference type="InterPro" id="IPR013201">
    <property type="entry name" value="Prot_inhib_I29"/>
</dbReference>
<dbReference type="SUPFAM" id="SSF54001">
    <property type="entry name" value="Cysteine proteinases"/>
    <property type="match status" value="1"/>
</dbReference>
<dbReference type="InterPro" id="IPR039417">
    <property type="entry name" value="Peptidase_C1A_papain-like"/>
</dbReference>
<gene>
    <name evidence="6" type="ORF">FPAR1323_LOCUS14831</name>
</gene>
<evidence type="ECO:0000256" key="2">
    <source>
        <dbReference type="ARBA" id="ARBA00023145"/>
    </source>
</evidence>
<feature type="domain" description="Cathepsin propeptide inhibitor" evidence="5">
    <location>
        <begin position="11"/>
        <end position="48"/>
    </location>
</feature>
<dbReference type="AlphaFoldDB" id="A0A7S2D1R2"/>
<evidence type="ECO:0000259" key="5">
    <source>
        <dbReference type="SMART" id="SM00848"/>
    </source>
</evidence>
<evidence type="ECO:0000256" key="1">
    <source>
        <dbReference type="ARBA" id="ARBA00008455"/>
    </source>
</evidence>
<dbReference type="GO" id="GO:0008234">
    <property type="term" value="F:cysteine-type peptidase activity"/>
    <property type="evidence" value="ECO:0007669"/>
    <property type="project" value="InterPro"/>
</dbReference>
<evidence type="ECO:0000256" key="3">
    <source>
        <dbReference type="ARBA" id="ARBA00023157"/>
    </source>
</evidence>
<accession>A0A7S2D1R2</accession>
<organism evidence="6">
    <name type="scientific">Florenciella parvula</name>
    <dbReference type="NCBI Taxonomy" id="236787"/>
    <lineage>
        <taxon>Eukaryota</taxon>
        <taxon>Sar</taxon>
        <taxon>Stramenopiles</taxon>
        <taxon>Ochrophyta</taxon>
        <taxon>Dictyochophyceae</taxon>
        <taxon>Florenciellales</taxon>
        <taxon>Florenciella</taxon>
    </lineage>
</organism>
<evidence type="ECO:0008006" key="7">
    <source>
        <dbReference type="Google" id="ProtNLM"/>
    </source>
</evidence>
<dbReference type="PROSITE" id="PS00639">
    <property type="entry name" value="THIOL_PROTEASE_HIS"/>
    <property type="match status" value="1"/>
</dbReference>
<dbReference type="Gene3D" id="3.90.70.10">
    <property type="entry name" value="Cysteine proteinases"/>
    <property type="match status" value="1"/>
</dbReference>
<dbReference type="PROSITE" id="PS00139">
    <property type="entry name" value="THIOL_PROTEASE_CYS"/>
    <property type="match status" value="1"/>
</dbReference>
<dbReference type="InterPro" id="IPR013128">
    <property type="entry name" value="Peptidase_C1A"/>
</dbReference>
<dbReference type="InterPro" id="IPR000668">
    <property type="entry name" value="Peptidase_C1A_C"/>
</dbReference>
<dbReference type="PANTHER" id="PTHR12411">
    <property type="entry name" value="CYSTEINE PROTEASE FAMILY C1-RELATED"/>
    <property type="match status" value="1"/>
</dbReference>
<dbReference type="InterPro" id="IPR038765">
    <property type="entry name" value="Papain-like_cys_pep_sf"/>
</dbReference>
<dbReference type="GO" id="GO:0006508">
    <property type="term" value="P:proteolysis"/>
    <property type="evidence" value="ECO:0007669"/>
    <property type="project" value="InterPro"/>
</dbReference>
<proteinExistence type="inferred from homology"/>
<dbReference type="SMART" id="SM00645">
    <property type="entry name" value="Pept_C1"/>
    <property type="match status" value="1"/>
</dbReference>
<evidence type="ECO:0000259" key="4">
    <source>
        <dbReference type="SMART" id="SM00645"/>
    </source>
</evidence>
<feature type="domain" description="Peptidase C1A papain C-terminal" evidence="4">
    <location>
        <begin position="75"/>
        <end position="289"/>
    </location>
</feature>
<keyword evidence="2" id="KW-0865">Zymogen</keyword>
<comment type="similarity">
    <text evidence="1">Belongs to the peptidase C1 family.</text>
</comment>